<evidence type="ECO:0000256" key="2">
    <source>
        <dbReference type="ARBA" id="ARBA00022723"/>
    </source>
</evidence>
<evidence type="ECO:0000313" key="6">
    <source>
        <dbReference type="Proteomes" id="UP000217944"/>
    </source>
</evidence>
<dbReference type="CDD" id="cd01310">
    <property type="entry name" value="TatD_DNAse"/>
    <property type="match status" value="1"/>
</dbReference>
<dbReference type="InterPro" id="IPR015991">
    <property type="entry name" value="TatD/YcfH-like"/>
</dbReference>
<feature type="binding site" evidence="4">
    <location>
        <position position="198"/>
    </location>
    <ligand>
        <name>a divalent metal cation</name>
        <dbReference type="ChEBI" id="CHEBI:60240"/>
        <label>1</label>
    </ligand>
</feature>
<dbReference type="NCBIfam" id="TIGR00010">
    <property type="entry name" value="YchF/TatD family DNA exonuclease"/>
    <property type="match status" value="1"/>
</dbReference>
<accession>A0A292YG84</accession>
<comment type="caution">
    <text evidence="5">The sequence shown here is derived from an EMBL/GenBank/DDBJ whole genome shotgun (WGS) entry which is preliminary data.</text>
</comment>
<dbReference type="FunFam" id="3.20.20.140:FF:000005">
    <property type="entry name" value="TatD family hydrolase"/>
    <property type="match status" value="1"/>
</dbReference>
<dbReference type="RefSeq" id="WP_096259680.1">
    <property type="nucleotide sequence ID" value="NZ_BDME01000002.1"/>
</dbReference>
<dbReference type="Gene3D" id="3.20.20.140">
    <property type="entry name" value="Metal-dependent hydrolases"/>
    <property type="match status" value="1"/>
</dbReference>
<feature type="binding site" evidence="4">
    <location>
        <position position="89"/>
    </location>
    <ligand>
        <name>a divalent metal cation</name>
        <dbReference type="ChEBI" id="CHEBI:60240"/>
        <label>1</label>
    </ligand>
</feature>
<dbReference type="PANTHER" id="PTHR46124:SF2">
    <property type="entry name" value="D-AMINOACYL-TRNA DEACYLASE"/>
    <property type="match status" value="1"/>
</dbReference>
<proteinExistence type="inferred from homology"/>
<dbReference type="PIRSF" id="PIRSF005902">
    <property type="entry name" value="DNase_TatD"/>
    <property type="match status" value="1"/>
</dbReference>
<dbReference type="GO" id="GO:0005829">
    <property type="term" value="C:cytosol"/>
    <property type="evidence" value="ECO:0007669"/>
    <property type="project" value="TreeGrafter"/>
</dbReference>
<dbReference type="GO" id="GO:0046872">
    <property type="term" value="F:metal ion binding"/>
    <property type="evidence" value="ECO:0007669"/>
    <property type="project" value="UniProtKB-KW"/>
</dbReference>
<protein>
    <submittedName>
        <fullName evidence="5">TatD DNase family protein</fullName>
    </submittedName>
</protein>
<feature type="binding site" evidence="4">
    <location>
        <position position="8"/>
    </location>
    <ligand>
        <name>a divalent metal cation</name>
        <dbReference type="ChEBI" id="CHEBI:60240"/>
        <label>1</label>
    </ligand>
</feature>
<dbReference type="InterPro" id="IPR001130">
    <property type="entry name" value="TatD-like"/>
</dbReference>
<name>A0A292YG84_9BACT</name>
<dbReference type="InterPro" id="IPR032466">
    <property type="entry name" value="Metal_Hydrolase"/>
</dbReference>
<reference evidence="5 6" key="1">
    <citation type="journal article" date="2017" name="Syst. Appl. Microbiol.">
        <title>Lebetimonas natsushimae sp. nov., a novel strictly anaerobic, moderately thermophilic chemoautotroph isolated from a deep-sea hydrothermal vent polychaete nest in the Mid-Okinawa Trough.</title>
        <authorList>
            <person name="Nagata R."/>
            <person name="Takaki Y."/>
            <person name="Tame A."/>
            <person name="Nunoura T."/>
            <person name="Muto H."/>
            <person name="Mino S."/>
            <person name="Sawayama S."/>
            <person name="Takai K."/>
            <person name="Nakagawa S."/>
        </authorList>
    </citation>
    <scope>NUCLEOTIDE SEQUENCE [LARGE SCALE GENOMIC DNA]</scope>
    <source>
        <strain evidence="5 6">HS1857</strain>
    </source>
</reference>
<keyword evidence="6" id="KW-1185">Reference proteome</keyword>
<organism evidence="5 6">
    <name type="scientific">Lebetimonas natsushimae</name>
    <dbReference type="NCBI Taxonomy" id="1936991"/>
    <lineage>
        <taxon>Bacteria</taxon>
        <taxon>Pseudomonadati</taxon>
        <taxon>Campylobacterota</taxon>
        <taxon>Epsilonproteobacteria</taxon>
        <taxon>Nautiliales</taxon>
        <taxon>Nautiliaceae</taxon>
        <taxon>Lebetimonas</taxon>
    </lineage>
</organism>
<evidence type="ECO:0000313" key="5">
    <source>
        <dbReference type="EMBL" id="GAX88033.1"/>
    </source>
</evidence>
<dbReference type="PROSITE" id="PS01137">
    <property type="entry name" value="TATD_1"/>
    <property type="match status" value="1"/>
</dbReference>
<evidence type="ECO:0000256" key="1">
    <source>
        <dbReference type="ARBA" id="ARBA00009275"/>
    </source>
</evidence>
<dbReference type="OrthoDB" id="9810005at2"/>
<dbReference type="InterPro" id="IPR018228">
    <property type="entry name" value="DNase_TatD-rel_CS"/>
</dbReference>
<evidence type="ECO:0000256" key="4">
    <source>
        <dbReference type="PIRSR" id="PIRSR005902-1"/>
    </source>
</evidence>
<feature type="binding site" evidence="4">
    <location>
        <position position="127"/>
    </location>
    <ligand>
        <name>a divalent metal cation</name>
        <dbReference type="ChEBI" id="CHEBI:60240"/>
        <label>2</label>
    </ligand>
</feature>
<keyword evidence="2 4" id="KW-0479">Metal-binding</keyword>
<dbReference type="Proteomes" id="UP000217944">
    <property type="component" value="Unassembled WGS sequence"/>
</dbReference>
<dbReference type="Pfam" id="PF01026">
    <property type="entry name" value="TatD_DNase"/>
    <property type="match status" value="1"/>
</dbReference>
<gene>
    <name evidence="5" type="ORF">LNAT_P1331</name>
</gene>
<dbReference type="GO" id="GO:0004536">
    <property type="term" value="F:DNA nuclease activity"/>
    <property type="evidence" value="ECO:0007669"/>
    <property type="project" value="InterPro"/>
</dbReference>
<evidence type="ECO:0000256" key="3">
    <source>
        <dbReference type="ARBA" id="ARBA00022801"/>
    </source>
</evidence>
<dbReference type="GO" id="GO:0016788">
    <property type="term" value="F:hydrolase activity, acting on ester bonds"/>
    <property type="evidence" value="ECO:0007669"/>
    <property type="project" value="InterPro"/>
</dbReference>
<keyword evidence="3" id="KW-0378">Hydrolase</keyword>
<comment type="similarity">
    <text evidence="1">Belongs to the metallo-dependent hydrolases superfamily. TatD-type hydrolase family.</text>
</comment>
<dbReference type="AlphaFoldDB" id="A0A292YG84"/>
<feature type="binding site" evidence="4">
    <location>
        <position position="150"/>
    </location>
    <ligand>
        <name>a divalent metal cation</name>
        <dbReference type="ChEBI" id="CHEBI:60240"/>
        <label>2</label>
    </ligand>
</feature>
<dbReference type="PANTHER" id="PTHR46124">
    <property type="entry name" value="D-AMINOACYL-TRNA DEACYLASE"/>
    <property type="match status" value="1"/>
</dbReference>
<feature type="binding site" evidence="4">
    <location>
        <position position="6"/>
    </location>
    <ligand>
        <name>a divalent metal cation</name>
        <dbReference type="ChEBI" id="CHEBI:60240"/>
        <label>1</label>
    </ligand>
</feature>
<dbReference type="EMBL" id="BDME01000002">
    <property type="protein sequence ID" value="GAX88033.1"/>
    <property type="molecule type" value="Genomic_DNA"/>
</dbReference>
<sequence>MIIDTHTHLDNEKFKDDVDEVIKRAKEAGVKKFIIPAADPKDLPRAIDLAEKYDEIYFAVGVHPVDIDKFEEKLLLENINHPKCVAVGEIGLDYHWVKDEKQRKKQQEFFQRQINIAKKYNKPIIVHVREATADTEKIIENNPDIKGVFHCFNGAEQLLKFSDRFYYGIGGVITFKNAKKLVNVFPKIPKERIVIETDAPYLTPHPLRGKRNEPMYTVYVRDKIAELWGVDKEEVEKVTTNNAKRLFNI</sequence>
<dbReference type="SUPFAM" id="SSF51556">
    <property type="entry name" value="Metallo-dependent hydrolases"/>
    <property type="match status" value="1"/>
</dbReference>